<dbReference type="SUPFAM" id="SSF56281">
    <property type="entry name" value="Metallo-hydrolase/oxidoreductase"/>
    <property type="match status" value="1"/>
</dbReference>
<name>A0A380JGF3_STRDO</name>
<evidence type="ECO:0000313" key="3">
    <source>
        <dbReference type="Proteomes" id="UP000254082"/>
    </source>
</evidence>
<gene>
    <name evidence="2" type="ORF">NCTC11391_02149</name>
</gene>
<reference evidence="2 3" key="1">
    <citation type="submission" date="2018-06" db="EMBL/GenBank/DDBJ databases">
        <authorList>
            <consortium name="Pathogen Informatics"/>
            <person name="Doyle S."/>
        </authorList>
    </citation>
    <scope>NUCLEOTIDE SEQUENCE [LARGE SCALE GENOMIC DNA]</scope>
    <source>
        <strain evidence="3">NCTC 11391</strain>
    </source>
</reference>
<organism evidence="2 3">
    <name type="scientific">Streptococcus downei MFe28</name>
    <dbReference type="NCBI Taxonomy" id="764290"/>
    <lineage>
        <taxon>Bacteria</taxon>
        <taxon>Bacillati</taxon>
        <taxon>Bacillota</taxon>
        <taxon>Bacilli</taxon>
        <taxon>Lactobacillales</taxon>
        <taxon>Streptococcaceae</taxon>
        <taxon>Streptococcus</taxon>
    </lineage>
</organism>
<dbReference type="EMBL" id="UHFA01000002">
    <property type="protein sequence ID" value="SUN37422.1"/>
    <property type="molecule type" value="Genomic_DNA"/>
</dbReference>
<dbReference type="PANTHER" id="PTHR42951">
    <property type="entry name" value="METALLO-BETA-LACTAMASE DOMAIN-CONTAINING"/>
    <property type="match status" value="1"/>
</dbReference>
<keyword evidence="2" id="KW-0378">Hydrolase</keyword>
<protein>
    <submittedName>
        <fullName evidence="2">Zn-dependent hydrolase, including glyoxylases</fullName>
    </submittedName>
</protein>
<dbReference type="AlphaFoldDB" id="A0A380JGF3"/>
<evidence type="ECO:0000259" key="1">
    <source>
        <dbReference type="SMART" id="SM00849"/>
    </source>
</evidence>
<dbReference type="CDD" id="cd07721">
    <property type="entry name" value="yflN-like_MBL-fold"/>
    <property type="match status" value="1"/>
</dbReference>
<dbReference type="OrthoDB" id="9802897at2"/>
<dbReference type="Pfam" id="PF00753">
    <property type="entry name" value="Lactamase_B"/>
    <property type="match status" value="1"/>
</dbReference>
<dbReference type="PANTHER" id="PTHR42951:SF17">
    <property type="entry name" value="METALLO-BETA-LACTAMASE DOMAIN-CONTAINING PROTEIN"/>
    <property type="match status" value="1"/>
</dbReference>
<feature type="domain" description="Metallo-beta-lactamase" evidence="1">
    <location>
        <begin position="30"/>
        <end position="214"/>
    </location>
</feature>
<accession>A0A380JGF3</accession>
<evidence type="ECO:0000313" key="2">
    <source>
        <dbReference type="EMBL" id="SUN37422.1"/>
    </source>
</evidence>
<proteinExistence type="predicted"/>
<sequence length="236" mass="27296">MNDWIYRLISKKKEISRHITKVEFDIGLFIVSIWLVEKDGHFFMIDTGMKKMVTYLLKMYFPDIEIEGIFLTHGHSDHVGGVARLLELHPRMPIYIDNRELPYLLKEKPYPRRKNLEKVKFDAGLLRNLQDEEAQETLARAGLTPLWTPGHSPGHTCYFHEEDKVLIAGDLLTTNRRDALRPPMKAYTADMSEALTTAQNLLQAYPQALLSVCHGGEVRNALDELEKADWYKNKET</sequence>
<dbReference type="InterPro" id="IPR036866">
    <property type="entry name" value="RibonucZ/Hydroxyglut_hydro"/>
</dbReference>
<dbReference type="SMART" id="SM00849">
    <property type="entry name" value="Lactamase_B"/>
    <property type="match status" value="1"/>
</dbReference>
<dbReference type="InterPro" id="IPR001279">
    <property type="entry name" value="Metallo-B-lactamas"/>
</dbReference>
<dbReference type="GO" id="GO:0016787">
    <property type="term" value="F:hydrolase activity"/>
    <property type="evidence" value="ECO:0007669"/>
    <property type="project" value="UniProtKB-KW"/>
</dbReference>
<dbReference type="InterPro" id="IPR050855">
    <property type="entry name" value="NDM-1-like"/>
</dbReference>
<keyword evidence="3" id="KW-1185">Reference proteome</keyword>
<dbReference type="RefSeq" id="WP_003000616.1">
    <property type="nucleotide sequence ID" value="NZ_UHFA01000002.1"/>
</dbReference>
<dbReference type="Proteomes" id="UP000254082">
    <property type="component" value="Unassembled WGS sequence"/>
</dbReference>
<dbReference type="Gene3D" id="3.60.15.10">
    <property type="entry name" value="Ribonuclease Z/Hydroxyacylglutathione hydrolase-like"/>
    <property type="match status" value="1"/>
</dbReference>